<dbReference type="EMBL" id="BMXG01000030">
    <property type="protein sequence ID" value="GHC12956.1"/>
    <property type="molecule type" value="Genomic_DNA"/>
</dbReference>
<keyword evidence="3 5" id="KW-1133">Transmembrane helix</keyword>
<feature type="domain" description="NfeD-like C-terminal" evidence="6">
    <location>
        <begin position="104"/>
        <end position="159"/>
    </location>
</feature>
<gene>
    <name evidence="7" type="ORF">GCM10007047_32920</name>
</gene>
<keyword evidence="4 5" id="KW-0472">Membrane</keyword>
<dbReference type="InterPro" id="IPR002810">
    <property type="entry name" value="NfeD-like_C"/>
</dbReference>
<evidence type="ECO:0000259" key="6">
    <source>
        <dbReference type="Pfam" id="PF01957"/>
    </source>
</evidence>
<sequence>MILIIGLIIAGLLLISFEIVVPGGVLGTIGVLSVMGAVGVAYAQYGVQIAAIVFLASLVIITVMVIVEFQLLPKTKLGKQFFLSSSSGGAIRYGQRDDNAAQEDSLIGQQGEALTTMAPSGRIMISGKSYEGYSQSGLLNKGTLVEVVARDAFRVVVKKVS</sequence>
<evidence type="ECO:0000256" key="1">
    <source>
        <dbReference type="ARBA" id="ARBA00004141"/>
    </source>
</evidence>
<organism evidence="7 8">
    <name type="scientific">Cerasicoccus arenae</name>
    <dbReference type="NCBI Taxonomy" id="424488"/>
    <lineage>
        <taxon>Bacteria</taxon>
        <taxon>Pseudomonadati</taxon>
        <taxon>Verrucomicrobiota</taxon>
        <taxon>Opitutia</taxon>
        <taxon>Puniceicoccales</taxon>
        <taxon>Cerasicoccaceae</taxon>
        <taxon>Cerasicoccus</taxon>
    </lineage>
</organism>
<dbReference type="Pfam" id="PF01957">
    <property type="entry name" value="NfeD"/>
    <property type="match status" value="1"/>
</dbReference>
<evidence type="ECO:0000313" key="8">
    <source>
        <dbReference type="Proteomes" id="UP000642829"/>
    </source>
</evidence>
<dbReference type="SUPFAM" id="SSF141322">
    <property type="entry name" value="NfeD domain-like"/>
    <property type="match status" value="1"/>
</dbReference>
<dbReference type="Proteomes" id="UP000642829">
    <property type="component" value="Unassembled WGS sequence"/>
</dbReference>
<dbReference type="InterPro" id="IPR012340">
    <property type="entry name" value="NA-bd_OB-fold"/>
</dbReference>
<dbReference type="GO" id="GO:0005886">
    <property type="term" value="C:plasma membrane"/>
    <property type="evidence" value="ECO:0007669"/>
    <property type="project" value="TreeGrafter"/>
</dbReference>
<dbReference type="PANTHER" id="PTHR33507:SF3">
    <property type="entry name" value="INNER MEMBRANE PROTEIN YBBJ"/>
    <property type="match status" value="1"/>
</dbReference>
<protein>
    <submittedName>
        <fullName evidence="7">Membrane protein</fullName>
    </submittedName>
</protein>
<keyword evidence="8" id="KW-1185">Reference proteome</keyword>
<dbReference type="AlphaFoldDB" id="A0A8J3DIT4"/>
<dbReference type="Gene3D" id="2.40.50.140">
    <property type="entry name" value="Nucleic acid-binding proteins"/>
    <property type="match status" value="1"/>
</dbReference>
<dbReference type="PANTHER" id="PTHR33507">
    <property type="entry name" value="INNER MEMBRANE PROTEIN YBBJ"/>
    <property type="match status" value="1"/>
</dbReference>
<dbReference type="InterPro" id="IPR052165">
    <property type="entry name" value="Membrane_assoc_protease"/>
</dbReference>
<proteinExistence type="predicted"/>
<evidence type="ECO:0000313" key="7">
    <source>
        <dbReference type="EMBL" id="GHC12956.1"/>
    </source>
</evidence>
<evidence type="ECO:0000256" key="3">
    <source>
        <dbReference type="ARBA" id="ARBA00022989"/>
    </source>
</evidence>
<dbReference type="RefSeq" id="WP_189517307.1">
    <property type="nucleotide sequence ID" value="NZ_BMXG01000030.1"/>
</dbReference>
<keyword evidence="2 5" id="KW-0812">Transmembrane</keyword>
<evidence type="ECO:0000256" key="5">
    <source>
        <dbReference type="SAM" id="Phobius"/>
    </source>
</evidence>
<comment type="caution">
    <text evidence="7">The sequence shown here is derived from an EMBL/GenBank/DDBJ whole genome shotgun (WGS) entry which is preliminary data.</text>
</comment>
<accession>A0A8J3DIT4</accession>
<evidence type="ECO:0000256" key="2">
    <source>
        <dbReference type="ARBA" id="ARBA00022692"/>
    </source>
</evidence>
<reference evidence="7" key="1">
    <citation type="journal article" date="2014" name="Int. J. Syst. Evol. Microbiol.">
        <title>Complete genome sequence of Corynebacterium casei LMG S-19264T (=DSM 44701T), isolated from a smear-ripened cheese.</title>
        <authorList>
            <consortium name="US DOE Joint Genome Institute (JGI-PGF)"/>
            <person name="Walter F."/>
            <person name="Albersmeier A."/>
            <person name="Kalinowski J."/>
            <person name="Ruckert C."/>
        </authorList>
    </citation>
    <scope>NUCLEOTIDE SEQUENCE</scope>
    <source>
        <strain evidence="7">KCTC 12870</strain>
    </source>
</reference>
<name>A0A8J3DIT4_9BACT</name>
<comment type="subcellular location">
    <subcellularLocation>
        <location evidence="1">Membrane</location>
        <topology evidence="1">Multi-pass membrane protein</topology>
    </subcellularLocation>
</comment>
<reference evidence="7" key="2">
    <citation type="submission" date="2020-09" db="EMBL/GenBank/DDBJ databases">
        <authorList>
            <person name="Sun Q."/>
            <person name="Kim S."/>
        </authorList>
    </citation>
    <scope>NUCLEOTIDE SEQUENCE</scope>
    <source>
        <strain evidence="7">KCTC 12870</strain>
    </source>
</reference>
<evidence type="ECO:0000256" key="4">
    <source>
        <dbReference type="ARBA" id="ARBA00023136"/>
    </source>
</evidence>
<feature type="transmembrane region" description="Helical" evidence="5">
    <location>
        <begin position="43"/>
        <end position="67"/>
    </location>
</feature>